<comment type="caution">
    <text evidence="1">The sequence shown here is derived from an EMBL/GenBank/DDBJ whole genome shotgun (WGS) entry which is preliminary data.</text>
</comment>
<keyword evidence="2" id="KW-1185">Reference proteome</keyword>
<evidence type="ECO:0000313" key="1">
    <source>
        <dbReference type="EMBL" id="PVZ62938.1"/>
    </source>
</evidence>
<proteinExistence type="predicted"/>
<evidence type="ECO:0000313" key="2">
    <source>
        <dbReference type="Proteomes" id="UP000244906"/>
    </source>
</evidence>
<reference evidence="1 2" key="1">
    <citation type="submission" date="2018-04" db="EMBL/GenBank/DDBJ databases">
        <title>Thalassorhabdus spongiae gen. nov., sp. nov., isolated from a marine sponge in South-West Iceland.</title>
        <authorList>
            <person name="Knobloch S."/>
            <person name="Daussin A."/>
            <person name="Johannsson R."/>
            <person name="Marteinsson V.T."/>
        </authorList>
    </citation>
    <scope>NUCLEOTIDE SEQUENCE [LARGE SCALE GENOMIC DNA]</scope>
    <source>
        <strain evidence="1 2">Hp12</strain>
    </source>
</reference>
<dbReference type="EMBL" id="QDDL01000017">
    <property type="protein sequence ID" value="PVZ62938.1"/>
    <property type="molecule type" value="Genomic_DNA"/>
</dbReference>
<gene>
    <name evidence="1" type="ORF">DC094_21460</name>
</gene>
<dbReference type="AlphaFoldDB" id="A0A2V1GW49"/>
<sequence>MSLLMNTSKLDRQTEICIHNKPLKAFIVQNDLINFDEGWKTFLPGGVMEKKGPCGNSLWNNELSRVANDCMALGGARSDVLRYYHLMLDTWIVSVDLAHSATFGCADLELEYQIEGRTYVNKASPSLVSSLGLSGLSRIFVLAILLRRTDDLRRLCEFDEDFYIKASDMSSDPFDIALHRLLKGVALDITKGANSDMPKLLSEVVESSTVESFDGNMMRLEYCHSIWLPIAKLLSHIYTKDGEKAFQDELQDSLQHHRAHYMMDEDCELISDSYRSLPLMAMCALAHDVRGYGIDCSSEYLEEWLVKGKFSE</sequence>
<protein>
    <submittedName>
        <fullName evidence="1">Uncharacterized protein</fullName>
    </submittedName>
</protein>
<dbReference type="Pfam" id="PF15575">
    <property type="entry name" value="Imm49"/>
    <property type="match status" value="1"/>
</dbReference>
<organism evidence="1 2">
    <name type="scientific">Pelagibaculum spongiae</name>
    <dbReference type="NCBI Taxonomy" id="2080658"/>
    <lineage>
        <taxon>Bacteria</taxon>
        <taxon>Pseudomonadati</taxon>
        <taxon>Pseudomonadota</taxon>
        <taxon>Gammaproteobacteria</taxon>
        <taxon>Oceanospirillales</taxon>
        <taxon>Pelagibaculum</taxon>
    </lineage>
</organism>
<dbReference type="Proteomes" id="UP000244906">
    <property type="component" value="Unassembled WGS sequence"/>
</dbReference>
<name>A0A2V1GW49_9GAMM</name>
<dbReference type="InterPro" id="IPR029074">
    <property type="entry name" value="Imm49"/>
</dbReference>
<accession>A0A2V1GW49</accession>